<proteinExistence type="predicted"/>
<evidence type="ECO:0000313" key="1">
    <source>
        <dbReference type="EMBL" id="KAF5701225.1"/>
    </source>
</evidence>
<comment type="caution">
    <text evidence="1">The sequence shown here is derived from an EMBL/GenBank/DDBJ whole genome shotgun (WGS) entry which is preliminary data.</text>
</comment>
<accession>A0A8H5XVV8</accession>
<dbReference type="EMBL" id="JAAOAN010000689">
    <property type="protein sequence ID" value="KAF5701225.1"/>
    <property type="molecule type" value="Genomic_DNA"/>
</dbReference>
<dbReference type="Proteomes" id="UP000544331">
    <property type="component" value="Unassembled WGS sequence"/>
</dbReference>
<keyword evidence="2" id="KW-1185">Reference proteome</keyword>
<sequence length="98" mass="11106">MPVLNDKKLKETSVAAGYFITNLPVTPSKRKRGRTFQTSPQRMARCPAYMSFKFEPNSEGKDFKICWKDKGILTVSSEFVRFKEGITKAKAIKASIIN</sequence>
<dbReference type="AlphaFoldDB" id="A0A8H5XVV8"/>
<evidence type="ECO:0000313" key="2">
    <source>
        <dbReference type="Proteomes" id="UP000544331"/>
    </source>
</evidence>
<protein>
    <submittedName>
        <fullName evidence="1">Uncharacterized protein</fullName>
    </submittedName>
</protein>
<reference evidence="1 2" key="1">
    <citation type="submission" date="2020-05" db="EMBL/GenBank/DDBJ databases">
        <title>Identification and distribution of gene clusters putatively required for synthesis of sphingolipid metabolism inhibitors in phylogenetically diverse species of the filamentous fungus Fusarium.</title>
        <authorList>
            <person name="Kim H.-S."/>
            <person name="Busman M."/>
            <person name="Brown D.W."/>
            <person name="Divon H."/>
            <person name="Uhlig S."/>
            <person name="Proctor R.H."/>
        </authorList>
    </citation>
    <scope>NUCLEOTIDE SEQUENCE [LARGE SCALE GENOMIC DNA]</scope>
    <source>
        <strain evidence="1 2">NRRL 66235</strain>
    </source>
</reference>
<name>A0A8H5XVV8_9HYPO</name>
<dbReference type="OrthoDB" id="5101182at2759"/>
<organism evidence="1 2">
    <name type="scientific">Fusarium mundagurra</name>
    <dbReference type="NCBI Taxonomy" id="1567541"/>
    <lineage>
        <taxon>Eukaryota</taxon>
        <taxon>Fungi</taxon>
        <taxon>Dikarya</taxon>
        <taxon>Ascomycota</taxon>
        <taxon>Pezizomycotina</taxon>
        <taxon>Sordariomycetes</taxon>
        <taxon>Hypocreomycetidae</taxon>
        <taxon>Hypocreales</taxon>
        <taxon>Nectriaceae</taxon>
        <taxon>Fusarium</taxon>
        <taxon>Fusarium fujikuroi species complex</taxon>
    </lineage>
</organism>
<gene>
    <name evidence="1" type="ORF">FMUND_13971</name>
</gene>